<dbReference type="Pfam" id="PF00085">
    <property type="entry name" value="Thioredoxin"/>
    <property type="match status" value="1"/>
</dbReference>
<dbReference type="OrthoDB" id="2121326at2759"/>
<evidence type="ECO:0000313" key="3">
    <source>
        <dbReference type="EMBL" id="KAG7370804.1"/>
    </source>
</evidence>
<dbReference type="GO" id="GO:0005737">
    <property type="term" value="C:cytoplasm"/>
    <property type="evidence" value="ECO:0007669"/>
    <property type="project" value="TreeGrafter"/>
</dbReference>
<reference evidence="3" key="2">
    <citation type="submission" date="2021-04" db="EMBL/GenBank/DDBJ databases">
        <authorList>
            <person name="Podell S."/>
        </authorList>
    </citation>
    <scope>NUCLEOTIDE SEQUENCE</scope>
    <source>
        <strain evidence="3">Hildebrandi</strain>
    </source>
</reference>
<feature type="domain" description="Thioredoxin" evidence="2">
    <location>
        <begin position="142"/>
        <end position="262"/>
    </location>
</feature>
<dbReference type="PANTHER" id="PTHR45663:SF11">
    <property type="entry name" value="GEO12009P1"/>
    <property type="match status" value="1"/>
</dbReference>
<dbReference type="PROSITE" id="PS51352">
    <property type="entry name" value="THIOREDOXIN_2"/>
    <property type="match status" value="1"/>
</dbReference>
<organism evidence="3 4">
    <name type="scientific">Nitzschia inconspicua</name>
    <dbReference type="NCBI Taxonomy" id="303405"/>
    <lineage>
        <taxon>Eukaryota</taxon>
        <taxon>Sar</taxon>
        <taxon>Stramenopiles</taxon>
        <taxon>Ochrophyta</taxon>
        <taxon>Bacillariophyta</taxon>
        <taxon>Bacillariophyceae</taxon>
        <taxon>Bacillariophycidae</taxon>
        <taxon>Bacillariales</taxon>
        <taxon>Bacillariaceae</taxon>
        <taxon>Nitzschia</taxon>
    </lineage>
</organism>
<dbReference type="CDD" id="cd02947">
    <property type="entry name" value="TRX_family"/>
    <property type="match status" value="1"/>
</dbReference>
<evidence type="ECO:0000256" key="1">
    <source>
        <dbReference type="ARBA" id="ARBA00023157"/>
    </source>
</evidence>
<proteinExistence type="predicted"/>
<dbReference type="PANTHER" id="PTHR45663">
    <property type="entry name" value="GEO12009P1"/>
    <property type="match status" value="1"/>
</dbReference>
<sequence>MSRQRHCIIDHQFYQRFTTHNITEPSLSVILAERDRETTRDPIMSATTFPHHRRRRCNGGSKTSAERHSLMTFPSIIAFLVAMLATTAPSNCYAFNRQYRQSLSRIPNNNRHIHKQMQSTRWHSFQQHPSTNIRRSIRLHVAKTGGKMIDTEEQFAETVLAKNVPRPVMVFFSAPWCGPCRLTVPVVKDVMKQFSGDIDVVEICTDDLAEVAEDAGVVSIPTIQFYFAGKALETHSIVGCVAKTVLANAVEKVLEDVAQIQQQKAP</sequence>
<name>A0A9K3LYD3_9STRA</name>
<gene>
    <name evidence="3" type="ORF">IV203_019374</name>
</gene>
<dbReference type="PROSITE" id="PS00194">
    <property type="entry name" value="THIOREDOXIN_1"/>
    <property type="match status" value="1"/>
</dbReference>
<keyword evidence="1" id="KW-1015">Disulfide bond</keyword>
<reference evidence="3" key="1">
    <citation type="journal article" date="2021" name="Sci. Rep.">
        <title>Diploid genomic architecture of Nitzschia inconspicua, an elite biomass production diatom.</title>
        <authorList>
            <person name="Oliver A."/>
            <person name="Podell S."/>
            <person name="Pinowska A."/>
            <person name="Traller J.C."/>
            <person name="Smith S.R."/>
            <person name="McClure R."/>
            <person name="Beliaev A."/>
            <person name="Bohutskyi P."/>
            <person name="Hill E.A."/>
            <person name="Rabines A."/>
            <person name="Zheng H."/>
            <person name="Allen L.Z."/>
            <person name="Kuo A."/>
            <person name="Grigoriev I.V."/>
            <person name="Allen A.E."/>
            <person name="Hazlebeck D."/>
            <person name="Allen E.E."/>
        </authorList>
    </citation>
    <scope>NUCLEOTIDE SEQUENCE</scope>
    <source>
        <strain evidence="3">Hildebrandi</strain>
    </source>
</reference>
<evidence type="ECO:0000259" key="2">
    <source>
        <dbReference type="PROSITE" id="PS51352"/>
    </source>
</evidence>
<comment type="caution">
    <text evidence="3">The sequence shown here is derived from an EMBL/GenBank/DDBJ whole genome shotgun (WGS) entry which is preliminary data.</text>
</comment>
<dbReference type="AlphaFoldDB" id="A0A9K3LYD3"/>
<dbReference type="InterPro" id="IPR017937">
    <property type="entry name" value="Thioredoxin_CS"/>
</dbReference>
<protein>
    <submittedName>
        <fullName evidence="3">Thioredoxin</fullName>
    </submittedName>
</protein>
<dbReference type="EMBL" id="JAGRRH010000004">
    <property type="protein sequence ID" value="KAG7370804.1"/>
    <property type="molecule type" value="Genomic_DNA"/>
</dbReference>
<dbReference type="GO" id="GO:0015035">
    <property type="term" value="F:protein-disulfide reductase activity"/>
    <property type="evidence" value="ECO:0007669"/>
    <property type="project" value="TreeGrafter"/>
</dbReference>
<dbReference type="InterPro" id="IPR013766">
    <property type="entry name" value="Thioredoxin_domain"/>
</dbReference>
<accession>A0A9K3LYD3</accession>
<dbReference type="Proteomes" id="UP000693970">
    <property type="component" value="Unassembled WGS sequence"/>
</dbReference>
<evidence type="ECO:0000313" key="4">
    <source>
        <dbReference type="Proteomes" id="UP000693970"/>
    </source>
</evidence>
<keyword evidence="4" id="KW-1185">Reference proteome</keyword>